<name>A0A0A9FJB8_ARUDO</name>
<dbReference type="EMBL" id="GBRH01185454">
    <property type="protein sequence ID" value="JAE12442.1"/>
    <property type="molecule type" value="Transcribed_RNA"/>
</dbReference>
<sequence>MGCCLLFPYTHSISSSLFLLIREVDKCKIMNGTTLLSTSFMSLASSRMLIAVVLKKLPKIKHCFSGMHFAGC</sequence>
<evidence type="ECO:0000313" key="1">
    <source>
        <dbReference type="EMBL" id="JAE12442.1"/>
    </source>
</evidence>
<reference evidence="1" key="1">
    <citation type="submission" date="2014-09" db="EMBL/GenBank/DDBJ databases">
        <authorList>
            <person name="Magalhaes I.L.F."/>
            <person name="Oliveira U."/>
            <person name="Santos F.R."/>
            <person name="Vidigal T.H.D.A."/>
            <person name="Brescovit A.D."/>
            <person name="Santos A.J."/>
        </authorList>
    </citation>
    <scope>NUCLEOTIDE SEQUENCE</scope>
    <source>
        <tissue evidence="1">Shoot tissue taken approximately 20 cm above the soil surface</tissue>
    </source>
</reference>
<organism evidence="1">
    <name type="scientific">Arundo donax</name>
    <name type="common">Giant reed</name>
    <name type="synonym">Donax arundinaceus</name>
    <dbReference type="NCBI Taxonomy" id="35708"/>
    <lineage>
        <taxon>Eukaryota</taxon>
        <taxon>Viridiplantae</taxon>
        <taxon>Streptophyta</taxon>
        <taxon>Embryophyta</taxon>
        <taxon>Tracheophyta</taxon>
        <taxon>Spermatophyta</taxon>
        <taxon>Magnoliopsida</taxon>
        <taxon>Liliopsida</taxon>
        <taxon>Poales</taxon>
        <taxon>Poaceae</taxon>
        <taxon>PACMAD clade</taxon>
        <taxon>Arundinoideae</taxon>
        <taxon>Arundineae</taxon>
        <taxon>Arundo</taxon>
    </lineage>
</organism>
<proteinExistence type="predicted"/>
<protein>
    <submittedName>
        <fullName evidence="1">Uncharacterized protein</fullName>
    </submittedName>
</protein>
<dbReference type="AlphaFoldDB" id="A0A0A9FJB8"/>
<accession>A0A0A9FJB8</accession>
<reference evidence="1" key="2">
    <citation type="journal article" date="2015" name="Data Brief">
        <title>Shoot transcriptome of the giant reed, Arundo donax.</title>
        <authorList>
            <person name="Barrero R.A."/>
            <person name="Guerrero F.D."/>
            <person name="Moolhuijzen P."/>
            <person name="Goolsby J.A."/>
            <person name="Tidwell J."/>
            <person name="Bellgard S.E."/>
            <person name="Bellgard M.I."/>
        </authorList>
    </citation>
    <scope>NUCLEOTIDE SEQUENCE</scope>
    <source>
        <tissue evidence="1">Shoot tissue taken approximately 20 cm above the soil surface</tissue>
    </source>
</reference>